<feature type="chain" id="PRO_5035294197" description="Glycine-rich protein" evidence="1">
    <location>
        <begin position="20"/>
        <end position="71"/>
    </location>
</feature>
<evidence type="ECO:0000256" key="1">
    <source>
        <dbReference type="SAM" id="SignalP"/>
    </source>
</evidence>
<dbReference type="Proteomes" id="UP000708208">
    <property type="component" value="Unassembled WGS sequence"/>
</dbReference>
<proteinExistence type="predicted"/>
<evidence type="ECO:0008006" key="4">
    <source>
        <dbReference type="Google" id="ProtNLM"/>
    </source>
</evidence>
<dbReference type="EMBL" id="CAJVCH010316561">
    <property type="protein sequence ID" value="CAG7786364.1"/>
    <property type="molecule type" value="Genomic_DNA"/>
</dbReference>
<sequence>MKVLLFITLAAVCFCQILGAGDKDEGKDGKAWIVGNNPYLSGGVVAPGYAAPVYGAGYVVPNYGTGFIAGK</sequence>
<organism evidence="2 3">
    <name type="scientific">Allacma fusca</name>
    <dbReference type="NCBI Taxonomy" id="39272"/>
    <lineage>
        <taxon>Eukaryota</taxon>
        <taxon>Metazoa</taxon>
        <taxon>Ecdysozoa</taxon>
        <taxon>Arthropoda</taxon>
        <taxon>Hexapoda</taxon>
        <taxon>Collembola</taxon>
        <taxon>Symphypleona</taxon>
        <taxon>Sminthuridae</taxon>
        <taxon>Allacma</taxon>
    </lineage>
</organism>
<name>A0A8J2L2N6_9HEXA</name>
<evidence type="ECO:0000313" key="3">
    <source>
        <dbReference type="Proteomes" id="UP000708208"/>
    </source>
</evidence>
<comment type="caution">
    <text evidence="2">The sequence shown here is derived from an EMBL/GenBank/DDBJ whole genome shotgun (WGS) entry which is preliminary data.</text>
</comment>
<keyword evidence="1" id="KW-0732">Signal</keyword>
<feature type="signal peptide" evidence="1">
    <location>
        <begin position="1"/>
        <end position="19"/>
    </location>
</feature>
<reference evidence="2" key="1">
    <citation type="submission" date="2021-06" db="EMBL/GenBank/DDBJ databases">
        <authorList>
            <person name="Hodson N. C."/>
            <person name="Mongue J. A."/>
            <person name="Jaron S. K."/>
        </authorList>
    </citation>
    <scope>NUCLEOTIDE SEQUENCE</scope>
</reference>
<protein>
    <recommendedName>
        <fullName evidence="4">Glycine-rich protein</fullName>
    </recommendedName>
</protein>
<accession>A0A8J2L2N6</accession>
<gene>
    <name evidence="2" type="ORF">AFUS01_LOCUS24936</name>
</gene>
<dbReference type="AlphaFoldDB" id="A0A8J2L2N6"/>
<evidence type="ECO:0000313" key="2">
    <source>
        <dbReference type="EMBL" id="CAG7786364.1"/>
    </source>
</evidence>
<keyword evidence="3" id="KW-1185">Reference proteome</keyword>